<dbReference type="Proteomes" id="UP000282800">
    <property type="component" value="Unassembled WGS sequence"/>
</dbReference>
<evidence type="ECO:0000313" key="1">
    <source>
        <dbReference type="EMBL" id="RYJ63209.1"/>
    </source>
</evidence>
<dbReference type="RefSeq" id="WP_126188779.1">
    <property type="nucleotide sequence ID" value="NZ_RWYU02000002.1"/>
</dbReference>
<dbReference type="EMBL" id="RWYU02000002">
    <property type="protein sequence ID" value="RYJ63209.1"/>
    <property type="molecule type" value="Genomic_DNA"/>
</dbReference>
<reference evidence="1 2" key="1">
    <citation type="submission" date="2019-01" db="EMBL/GenBank/DDBJ databases">
        <title>High-quality draft genome of. Pseudomonas songnenensis str. L103, a full-fledged denitrifier isolated from 100 meters deep aquifer in a heavily nitrogen fertilized agricultural area.</title>
        <authorList>
            <person name="Liu M."/>
            <person name="Liu B."/>
        </authorList>
    </citation>
    <scope>NUCLEOTIDE SEQUENCE [LARGE SCALE GENOMIC DNA]</scope>
    <source>
        <strain evidence="1 2">L103</strain>
    </source>
</reference>
<name>A0A482U7P0_9PSED</name>
<comment type="caution">
    <text evidence="1">The sequence shown here is derived from an EMBL/GenBank/DDBJ whole genome shotgun (WGS) entry which is preliminary data.</text>
</comment>
<accession>A0A482U7P0</accession>
<organism evidence="1 2">
    <name type="scientific">Pseudomonas songnenensis</name>
    <dbReference type="NCBI Taxonomy" id="1176259"/>
    <lineage>
        <taxon>Bacteria</taxon>
        <taxon>Pseudomonadati</taxon>
        <taxon>Pseudomonadota</taxon>
        <taxon>Gammaproteobacteria</taxon>
        <taxon>Pseudomonadales</taxon>
        <taxon>Pseudomonadaceae</taxon>
        <taxon>Pseudomonas</taxon>
    </lineage>
</organism>
<evidence type="ECO:0000313" key="2">
    <source>
        <dbReference type="Proteomes" id="UP000282800"/>
    </source>
</evidence>
<gene>
    <name evidence="1" type="ORF">EJA06_004425</name>
</gene>
<dbReference type="AlphaFoldDB" id="A0A482U7P0"/>
<proteinExistence type="predicted"/>
<protein>
    <submittedName>
        <fullName evidence="1">Uncharacterized protein</fullName>
    </submittedName>
</protein>
<sequence length="153" mass="16425">MSKVLVDRKALEEAAEWLEMHSSSSGSAEWFAAGELRDILAQPAEAEGVEVVAWANPADLLEIKKPGRLIARYVTGSRSGAADVPLVRQSDHLAALSAVTAERDRLLEAAGKAIAWFDAEQNESGVGINRRIKLCRDAENSLRAAMADQGGDL</sequence>